<dbReference type="EMBL" id="ASPP01014872">
    <property type="protein sequence ID" value="ETO18465.1"/>
    <property type="molecule type" value="Genomic_DNA"/>
</dbReference>
<evidence type="ECO:0000313" key="1">
    <source>
        <dbReference type="EMBL" id="ETO18465.1"/>
    </source>
</evidence>
<reference evidence="1 2" key="1">
    <citation type="journal article" date="2013" name="Curr. Biol.">
        <title>The Genome of the Foraminiferan Reticulomyxa filosa.</title>
        <authorList>
            <person name="Glockner G."/>
            <person name="Hulsmann N."/>
            <person name="Schleicher M."/>
            <person name="Noegel A.A."/>
            <person name="Eichinger L."/>
            <person name="Gallinger C."/>
            <person name="Pawlowski J."/>
            <person name="Sierra R."/>
            <person name="Euteneuer U."/>
            <person name="Pillet L."/>
            <person name="Moustafa A."/>
            <person name="Platzer M."/>
            <person name="Groth M."/>
            <person name="Szafranski K."/>
            <person name="Schliwa M."/>
        </authorList>
    </citation>
    <scope>NUCLEOTIDE SEQUENCE [LARGE SCALE GENOMIC DNA]</scope>
</reference>
<evidence type="ECO:0000313" key="2">
    <source>
        <dbReference type="Proteomes" id="UP000023152"/>
    </source>
</evidence>
<gene>
    <name evidence="1" type="ORF">RFI_18801</name>
</gene>
<protein>
    <submittedName>
        <fullName evidence="1">Uncharacterized protein</fullName>
    </submittedName>
</protein>
<comment type="caution">
    <text evidence="1">The sequence shown here is derived from an EMBL/GenBank/DDBJ whole genome shotgun (WGS) entry which is preliminary data.</text>
</comment>
<dbReference type="AlphaFoldDB" id="X6MZH8"/>
<feature type="non-terminal residue" evidence="1">
    <location>
        <position position="1"/>
    </location>
</feature>
<proteinExistence type="predicted"/>
<accession>X6MZH8</accession>
<organism evidence="1 2">
    <name type="scientific">Reticulomyxa filosa</name>
    <dbReference type="NCBI Taxonomy" id="46433"/>
    <lineage>
        <taxon>Eukaryota</taxon>
        <taxon>Sar</taxon>
        <taxon>Rhizaria</taxon>
        <taxon>Retaria</taxon>
        <taxon>Foraminifera</taxon>
        <taxon>Monothalamids</taxon>
        <taxon>Reticulomyxidae</taxon>
        <taxon>Reticulomyxa</taxon>
    </lineage>
</organism>
<sequence length="139" mass="15877">DDACNRGFLAFFIVDPKKPIFSYRDTPTFIREHYITTIDHTLESIIGNSDDNKSVQYTEIAMEICEFAGLGYRLKEAKKFRQESIALKSNNKSQWGTTHYGNSGETKFYPNTFLTDDHDTQFEVSTDSAPGTSQKIELE</sequence>
<name>X6MZH8_RETFI</name>
<keyword evidence="2" id="KW-1185">Reference proteome</keyword>
<dbReference type="Proteomes" id="UP000023152">
    <property type="component" value="Unassembled WGS sequence"/>
</dbReference>